<feature type="region of interest" description="Disordered" evidence="1">
    <location>
        <begin position="757"/>
        <end position="833"/>
    </location>
</feature>
<dbReference type="EMBL" id="LATX01001132">
    <property type="protein sequence ID" value="KTB43598.1"/>
    <property type="molecule type" value="Genomic_DNA"/>
</dbReference>
<name>A0A0W0G4T5_MONRR</name>
<reference evidence="2 3" key="1">
    <citation type="submission" date="2015-12" db="EMBL/GenBank/DDBJ databases">
        <title>Draft genome sequence of Moniliophthora roreri, the causal agent of frosty pod rot of cacao.</title>
        <authorList>
            <person name="Aime M.C."/>
            <person name="Diaz-Valderrama J.R."/>
            <person name="Kijpornyongpan T."/>
            <person name="Phillips-Mora W."/>
        </authorList>
    </citation>
    <scope>NUCLEOTIDE SEQUENCE [LARGE SCALE GENOMIC DNA]</scope>
    <source>
        <strain evidence="2 3">MCA 2952</strain>
    </source>
</reference>
<evidence type="ECO:0000256" key="1">
    <source>
        <dbReference type="SAM" id="MobiDB-lite"/>
    </source>
</evidence>
<protein>
    <submittedName>
        <fullName evidence="2">Uncharacterized protein</fullName>
    </submittedName>
</protein>
<gene>
    <name evidence="2" type="ORF">WG66_3825</name>
</gene>
<comment type="caution">
    <text evidence="2">The sequence shown here is derived from an EMBL/GenBank/DDBJ whole genome shotgun (WGS) entry which is preliminary data.</text>
</comment>
<evidence type="ECO:0000313" key="2">
    <source>
        <dbReference type="EMBL" id="KTB43598.1"/>
    </source>
</evidence>
<organism evidence="2 3">
    <name type="scientific">Moniliophthora roreri</name>
    <name type="common">Frosty pod rot fungus</name>
    <name type="synonym">Monilia roreri</name>
    <dbReference type="NCBI Taxonomy" id="221103"/>
    <lineage>
        <taxon>Eukaryota</taxon>
        <taxon>Fungi</taxon>
        <taxon>Dikarya</taxon>
        <taxon>Basidiomycota</taxon>
        <taxon>Agaricomycotina</taxon>
        <taxon>Agaricomycetes</taxon>
        <taxon>Agaricomycetidae</taxon>
        <taxon>Agaricales</taxon>
        <taxon>Marasmiineae</taxon>
        <taxon>Marasmiaceae</taxon>
        <taxon>Moniliophthora</taxon>
    </lineage>
</organism>
<feature type="compositionally biased region" description="Polar residues" evidence="1">
    <location>
        <begin position="801"/>
        <end position="814"/>
    </location>
</feature>
<dbReference type="AlphaFoldDB" id="A0A0W0G4T5"/>
<feature type="compositionally biased region" description="Basic residues" evidence="1">
    <location>
        <begin position="824"/>
        <end position="833"/>
    </location>
</feature>
<feature type="compositionally biased region" description="Acidic residues" evidence="1">
    <location>
        <begin position="760"/>
        <end position="771"/>
    </location>
</feature>
<proteinExistence type="predicted"/>
<dbReference type="Proteomes" id="UP000054988">
    <property type="component" value="Unassembled WGS sequence"/>
</dbReference>
<accession>A0A0W0G4T5</accession>
<sequence length="833" mass="94606">MSSSSWRSHGRTAGVVKFLDSISTSMKFSQAVQGLPLRSPWRPPPPSEFDQVKERPEAQAFIENLRIPNVEDLEFPAMLLHQLGSFNAREDLKMRKDDIFDGSHTFLVNTSGSGKTRLLFEGLCDEWGLYFTSHVDSGFLGSSDVESTIVERLRRKADFVLSPSLLPEPDATRAIALNTQHAHCANELGISQELRKFWLHFQLRPNIQTEDEEFTDHLADIFREVCEALLDAEVDDAIINDAIARTSRDILAVLGSSTRVFVVLDEANVAVQKYKRSFRDGHGKYYPLLKAMIQTWREHLKDLPFFFVIAGTEIPQQHFCDIEWADFSWSSNTGSFHDQELQKRYVQQFFPNNIWESVGNDLSLRMWKWIRGRHRFTSAFIAALLEHSYAKPLAYLDVFIERGTGYFPRDVVYEIRPPRDILLFAQLDFSNMRIDRKLRSYVHLALIDTLLSSLSNPGYSAEAIILVNEGMGRFTDSRCSHIVVDEPLVVARAVTWFSGNEGETPASILNYQYFLDHLVDPAMSPRHPPAYLAFALALVFGRSRRILDIFALSKPIPTWSRRNADIVIRKQGGDKVVESPLRHVDRMQRTLVTYSTTLADTLSWMRHHHRTPFCFHLTGTTATLIFIVKLSNNTRFWATMRVLHSLADEDIVTKIRDTAHNLQAENLFRESASSSFYSDILDALDSLPGICPQVCPHGILPVIAVLGKDLEDIESDVLRGPDSSRVALVRLDELSQAMDLIPQEQIAERIINAITRDPEKAEEEAEEEVEETTTRPKARAGKGRASASDQSRSRRPRGSSVVQHDTQASGPSHATRSETSRYNLRPRIKSKTR</sequence>
<evidence type="ECO:0000313" key="3">
    <source>
        <dbReference type="Proteomes" id="UP000054988"/>
    </source>
</evidence>